<organism evidence="1 2">
    <name type="scientific">Botryotinia fuckeliana (strain T4)</name>
    <name type="common">Noble rot fungus</name>
    <name type="synonym">Botrytis cinerea</name>
    <dbReference type="NCBI Taxonomy" id="999810"/>
    <lineage>
        <taxon>Eukaryota</taxon>
        <taxon>Fungi</taxon>
        <taxon>Dikarya</taxon>
        <taxon>Ascomycota</taxon>
        <taxon>Pezizomycotina</taxon>
        <taxon>Leotiomycetes</taxon>
        <taxon>Helotiales</taxon>
        <taxon>Sclerotiniaceae</taxon>
        <taxon>Botrytis</taxon>
    </lineage>
</organism>
<dbReference type="InParanoid" id="G2YY07"/>
<dbReference type="AlphaFoldDB" id="G2YY07"/>
<name>G2YY07_BOTF4</name>
<reference evidence="2" key="1">
    <citation type="journal article" date="2011" name="PLoS Genet.">
        <title>Genomic analysis of the necrotrophic fungal pathogens Sclerotinia sclerotiorum and Botrytis cinerea.</title>
        <authorList>
            <person name="Amselem J."/>
            <person name="Cuomo C.A."/>
            <person name="van Kan J.A."/>
            <person name="Viaud M."/>
            <person name="Benito E.P."/>
            <person name="Couloux A."/>
            <person name="Coutinho P.M."/>
            <person name="de Vries R.P."/>
            <person name="Dyer P.S."/>
            <person name="Fillinger S."/>
            <person name="Fournier E."/>
            <person name="Gout L."/>
            <person name="Hahn M."/>
            <person name="Kohn L."/>
            <person name="Lapalu N."/>
            <person name="Plummer K.M."/>
            <person name="Pradier J.M."/>
            <person name="Quevillon E."/>
            <person name="Sharon A."/>
            <person name="Simon A."/>
            <person name="ten Have A."/>
            <person name="Tudzynski B."/>
            <person name="Tudzynski P."/>
            <person name="Wincker P."/>
            <person name="Andrew M."/>
            <person name="Anthouard V."/>
            <person name="Beever R.E."/>
            <person name="Beffa R."/>
            <person name="Benoit I."/>
            <person name="Bouzid O."/>
            <person name="Brault B."/>
            <person name="Chen Z."/>
            <person name="Choquer M."/>
            <person name="Collemare J."/>
            <person name="Cotton P."/>
            <person name="Danchin E.G."/>
            <person name="Da Silva C."/>
            <person name="Gautier A."/>
            <person name="Giraud C."/>
            <person name="Giraud T."/>
            <person name="Gonzalez C."/>
            <person name="Grossetete S."/>
            <person name="Guldener U."/>
            <person name="Henrissat B."/>
            <person name="Howlett B.J."/>
            <person name="Kodira C."/>
            <person name="Kretschmer M."/>
            <person name="Lappartient A."/>
            <person name="Leroch M."/>
            <person name="Levis C."/>
            <person name="Mauceli E."/>
            <person name="Neuveglise C."/>
            <person name="Oeser B."/>
            <person name="Pearson M."/>
            <person name="Poulain J."/>
            <person name="Poussereau N."/>
            <person name="Quesneville H."/>
            <person name="Rascle C."/>
            <person name="Schumacher J."/>
            <person name="Segurens B."/>
            <person name="Sexton A."/>
            <person name="Silva E."/>
            <person name="Sirven C."/>
            <person name="Soanes D.M."/>
            <person name="Talbot N.J."/>
            <person name="Templeton M."/>
            <person name="Yandava C."/>
            <person name="Yarden O."/>
            <person name="Zeng Q."/>
            <person name="Rollins J.A."/>
            <person name="Lebrun M.H."/>
            <person name="Dickman M."/>
        </authorList>
    </citation>
    <scope>NUCLEOTIDE SEQUENCE [LARGE SCALE GENOMIC DNA]</scope>
    <source>
        <strain evidence="2">T4</strain>
    </source>
</reference>
<gene>
    <name evidence="1" type="ORF">BofuT4_uP146740.1</name>
</gene>
<dbReference type="HOGENOM" id="CLU_2812079_0_0_1"/>
<evidence type="ECO:0000313" key="2">
    <source>
        <dbReference type="Proteomes" id="UP000008177"/>
    </source>
</evidence>
<protein>
    <submittedName>
        <fullName evidence="1">Uncharacterized protein</fullName>
    </submittedName>
</protein>
<accession>G2YY07</accession>
<evidence type="ECO:0000313" key="1">
    <source>
        <dbReference type="EMBL" id="CCD56505.1"/>
    </source>
</evidence>
<sequence>MRLGCHWNVSNFCNHQPATNEEDTADNMTTINRNLSYKSVTVNRIRAKLKVQPLDNMSPAPCRSTRN</sequence>
<proteinExistence type="predicted"/>
<dbReference type="EMBL" id="FQ790360">
    <property type="protein sequence ID" value="CCD56505.1"/>
    <property type="molecule type" value="Genomic_DNA"/>
</dbReference>
<dbReference type="Proteomes" id="UP000008177">
    <property type="component" value="Unplaced contigs"/>
</dbReference>